<reference evidence="8 9" key="1">
    <citation type="journal article" date="2014" name="Nat. Commun.">
        <title>Molecular traces of alternative social organization in a termite genome.</title>
        <authorList>
            <person name="Terrapon N."/>
            <person name="Li C."/>
            <person name="Robertson H.M."/>
            <person name="Ji L."/>
            <person name="Meng X."/>
            <person name="Booth W."/>
            <person name="Chen Z."/>
            <person name="Childers C.P."/>
            <person name="Glastad K.M."/>
            <person name="Gokhale K."/>
            <person name="Gowin J."/>
            <person name="Gronenberg W."/>
            <person name="Hermansen R.A."/>
            <person name="Hu H."/>
            <person name="Hunt B.G."/>
            <person name="Huylmans A.K."/>
            <person name="Khalil S.M."/>
            <person name="Mitchell R.D."/>
            <person name="Munoz-Torres M.C."/>
            <person name="Mustard J.A."/>
            <person name="Pan H."/>
            <person name="Reese J.T."/>
            <person name="Scharf M.E."/>
            <person name="Sun F."/>
            <person name="Vogel H."/>
            <person name="Xiao J."/>
            <person name="Yang W."/>
            <person name="Yang Z."/>
            <person name="Yang Z."/>
            <person name="Zhou J."/>
            <person name="Zhu J."/>
            <person name="Brent C.S."/>
            <person name="Elsik C.G."/>
            <person name="Goodisman M.A."/>
            <person name="Liberles D.A."/>
            <person name="Roe R.M."/>
            <person name="Vargo E.L."/>
            <person name="Vilcinskas A."/>
            <person name="Wang J."/>
            <person name="Bornberg-Bauer E."/>
            <person name="Korb J."/>
            <person name="Zhang G."/>
            <person name="Liebig J."/>
        </authorList>
    </citation>
    <scope>NUCLEOTIDE SEQUENCE [LARGE SCALE GENOMIC DNA]</scope>
    <source>
        <tissue evidence="8">Whole organism</tissue>
    </source>
</reference>
<dbReference type="Pfam" id="PF03178">
    <property type="entry name" value="CPSF_A"/>
    <property type="match status" value="1"/>
</dbReference>
<dbReference type="OMA" id="PMTKFKL"/>
<dbReference type="GO" id="GO:0003676">
    <property type="term" value="F:nucleic acid binding"/>
    <property type="evidence" value="ECO:0007669"/>
    <property type="project" value="InterPro"/>
</dbReference>
<evidence type="ECO:0000256" key="1">
    <source>
        <dbReference type="ARBA" id="ARBA00004123"/>
    </source>
</evidence>
<dbReference type="eggNOG" id="KOG1896">
    <property type="taxonomic scope" value="Eukaryota"/>
</dbReference>
<protein>
    <recommendedName>
        <fullName evidence="4">Cleavage and polyadenylation specificity factor subunit 1</fullName>
    </recommendedName>
</protein>
<dbReference type="Pfam" id="PF10433">
    <property type="entry name" value="Beta-prop_RSE1_1st"/>
    <property type="match status" value="1"/>
</dbReference>
<dbReference type="GO" id="GO:0031123">
    <property type="term" value="P:RNA 3'-end processing"/>
    <property type="evidence" value="ECO:0007669"/>
    <property type="project" value="UniProtKB-ARBA"/>
</dbReference>
<dbReference type="FunFam" id="2.130.10.10:FF:000766">
    <property type="entry name" value="Cleavage and polyadenylation specificity factor cpsf"/>
    <property type="match status" value="1"/>
</dbReference>
<keyword evidence="9" id="KW-1185">Reference proteome</keyword>
<dbReference type="InterPro" id="IPR004871">
    <property type="entry name" value="RSE1/DDB1/CPSF1_C"/>
</dbReference>
<evidence type="ECO:0000256" key="3">
    <source>
        <dbReference type="ARBA" id="ARBA00038446"/>
    </source>
</evidence>
<comment type="subcellular location">
    <subcellularLocation>
        <location evidence="1">Nucleus</location>
    </subcellularLocation>
</comment>
<feature type="domain" description="RSE1/DDB1/CPSF1 first beta-propeller" evidence="6">
    <location>
        <begin position="14"/>
        <end position="408"/>
    </location>
</feature>
<dbReference type="InParanoid" id="A0A067QMH4"/>
<keyword evidence="2" id="KW-0539">Nucleus</keyword>
<feature type="domain" description="RSE1/DDB1/CPSF1 second beta-propeller" evidence="7">
    <location>
        <begin position="527"/>
        <end position="980"/>
    </location>
</feature>
<sequence>MYSICKQTHPATGVEHALTCHFFNRTEKSLIVAGANIIRVFRLIPDADSANKKDVYTEKRPPKMKLECLATYSLFGNVMSVQAVTLSGSARDSLLVSFRDAKLSVVEYDPEAHDLRTLSLHYFEEEEMRGGWTQHYHIPMVRVDPEGRCAVMLVYGRKLVVLPFRRETALDDPELLDVKPCNSTVNTKAPVLASYMIVLKELDEKMDNVIDVQFLHGYYEPTLLILYEPVKTFPGRIAVRQDTCAMVAISLNIQQKVHPIIWSVSNLPFDCTQAIPVRKPLGGTLIVAVNALIYLNQSVPPFGVSLNSISDVSTNFPLKVQEGVKLSLEGAQACFISHDRLVISLKGGELYVLTLYADSMRSVRSFHFEKAAASVLTTCTCVCEENYLFLGSRLGNSLLLRFTEKEQSTLFTLEEKTYAPKPDHPTKKKRLDTLGDWMASDVADIRDLDELEVYGSEAQTSVQIASYVFEVCDSLLNVGPCGNISMGEPAFLSEEFSNIQDPDIELFTTSGYGKNGALCVLQRSVRPQVVTTFELPGCMDMWTVIGTKDAIEDPNKGEQEYTHAFMILSQQDSTMVLQTGLEINEVDNSGFSTQGPTVFAGNLGYNKYIIQVSQMGVRLLQGVEQVQHIPLDLGSPIVHASSADPHVVILSEDGQVILLTLKESRGQGRLSVTRPTLSLRPYIITLCAYRDVSGLFSSSLPEDEVEVKSKKDIKLEENLRREIDDEDEMLYGETEAPLFEPPVIPEPSKSTVTSVIGETPWWNKYLQEVKPTYWILLTRDNGNLEIYTLPDFKLSYLVRNFGQGLRVLVDSLGAIPTSVGISENTPPIAYDSQVREILMVSLGHHGSRPLLVVRLDDELLLYQAYRYPRGYLKLRFRRLAHNIHIRERRYRSRKKPMDTEQRLESRVCQLRYFSNIAGYNGVFICGPYPHWLFLTSRGELRTHPMGIDGAVTCFAPFHNINCPQGFLYFNKKAELRICVLPTHLSYDAPWPVRKVPLRCTPHFATYHLESKTYCVVTSLAEPTNKYYKFNGEDKELTVEERDDRFPFPAQERFSVLLFSPVSWEVIPNTKMELEEWEHVTCLKNVSLAYEGTRSGLKGYIAVGTNYNYGEDITSRGRILIFDIIEVVPEPGQPLTKNRFKMVYSKEQKGPVTAITHVLGFLVSAVGQKIYIWQLKDNDLVGVAFIDTNIYIHQLLSIKSLILVADVYKSISLLRFQEEYRTLSLVSRDFRPSEVYTCEFLLDNTQMGFLVADGDKNLVLYMYQPESRESFGGQRLLRKADFHLGQHINTFFRIRCKLSENFTEKKHLQGAEKRHITMFATLDGGLGYILPVPEKTYRRLLMLQNVLVNHISHIGGLNPKAFRTYKSATKLLSNPARGIIDGELVWLFLGLPTSEKQEVAKKIGTKVDEIADDLADIERLTAHF</sequence>
<evidence type="ECO:0000256" key="4">
    <source>
        <dbReference type="ARBA" id="ARBA00068483"/>
    </source>
</evidence>
<dbReference type="InterPro" id="IPR050358">
    <property type="entry name" value="RSE1/DDB1/CFT1"/>
</dbReference>
<dbReference type="STRING" id="136037.A0A067QMH4"/>
<evidence type="ECO:0000259" key="7">
    <source>
        <dbReference type="Pfam" id="PF23726"/>
    </source>
</evidence>
<dbReference type="InterPro" id="IPR058543">
    <property type="entry name" value="Beta-prop_RSE1/DDB1/CPSF1_2nd"/>
</dbReference>
<dbReference type="Gene3D" id="1.10.150.910">
    <property type="match status" value="1"/>
</dbReference>
<accession>A0A067QMH4</accession>
<gene>
    <name evidence="8" type="ORF">L798_14319</name>
</gene>
<dbReference type="EMBL" id="KK853149">
    <property type="protein sequence ID" value="KDR10643.1"/>
    <property type="molecule type" value="Genomic_DNA"/>
</dbReference>
<dbReference type="InterPro" id="IPR018846">
    <property type="entry name" value="Beta-prop_RSE1/DDB1/CPSF1_1st"/>
</dbReference>
<comment type="similarity">
    <text evidence="3">Belongs to the CPSF1 family.</text>
</comment>
<dbReference type="FunCoup" id="A0A067QMH4">
    <property type="interactions" value="2078"/>
</dbReference>
<evidence type="ECO:0000256" key="2">
    <source>
        <dbReference type="ARBA" id="ARBA00023242"/>
    </source>
</evidence>
<dbReference type="FunFam" id="2.130.10.10:FF:000100">
    <property type="entry name" value="Cleavage and polyadenylation specificity factor subunit 1"/>
    <property type="match status" value="1"/>
</dbReference>
<evidence type="ECO:0000259" key="5">
    <source>
        <dbReference type="Pfam" id="PF03178"/>
    </source>
</evidence>
<dbReference type="OrthoDB" id="6109at2759"/>
<evidence type="ECO:0000313" key="9">
    <source>
        <dbReference type="Proteomes" id="UP000027135"/>
    </source>
</evidence>
<dbReference type="InterPro" id="IPR015943">
    <property type="entry name" value="WD40/YVTN_repeat-like_dom_sf"/>
</dbReference>
<evidence type="ECO:0000259" key="6">
    <source>
        <dbReference type="Pfam" id="PF10433"/>
    </source>
</evidence>
<evidence type="ECO:0000313" key="8">
    <source>
        <dbReference type="EMBL" id="KDR10643.1"/>
    </source>
</evidence>
<dbReference type="GO" id="GO:0005634">
    <property type="term" value="C:nucleus"/>
    <property type="evidence" value="ECO:0007669"/>
    <property type="project" value="UniProtKB-SubCell"/>
</dbReference>
<proteinExistence type="inferred from homology"/>
<dbReference type="PANTHER" id="PTHR10644">
    <property type="entry name" value="DNA REPAIR/RNA PROCESSING CPSF FAMILY"/>
    <property type="match status" value="1"/>
</dbReference>
<dbReference type="FunFam" id="1.10.150.910:FF:000005">
    <property type="entry name" value="Cleavage and polyadenylation specific factor 1"/>
    <property type="match status" value="1"/>
</dbReference>
<name>A0A067QMH4_ZOONE</name>
<dbReference type="Proteomes" id="UP000027135">
    <property type="component" value="Unassembled WGS sequence"/>
</dbReference>
<dbReference type="Gene3D" id="2.130.10.10">
    <property type="entry name" value="YVTN repeat-like/Quinoprotein amine dehydrogenase"/>
    <property type="match status" value="2"/>
</dbReference>
<dbReference type="Pfam" id="PF23726">
    <property type="entry name" value="Beta-prop_RSE1_2nd"/>
    <property type="match status" value="1"/>
</dbReference>
<feature type="domain" description="RSE1/DDB1/CPSF1 C-terminal" evidence="5">
    <location>
        <begin position="1053"/>
        <end position="1388"/>
    </location>
</feature>
<organism evidence="8 9">
    <name type="scientific">Zootermopsis nevadensis</name>
    <name type="common">Dampwood termite</name>
    <dbReference type="NCBI Taxonomy" id="136037"/>
    <lineage>
        <taxon>Eukaryota</taxon>
        <taxon>Metazoa</taxon>
        <taxon>Ecdysozoa</taxon>
        <taxon>Arthropoda</taxon>
        <taxon>Hexapoda</taxon>
        <taxon>Insecta</taxon>
        <taxon>Pterygota</taxon>
        <taxon>Neoptera</taxon>
        <taxon>Polyneoptera</taxon>
        <taxon>Dictyoptera</taxon>
        <taxon>Blattodea</taxon>
        <taxon>Blattoidea</taxon>
        <taxon>Termitoidae</taxon>
        <taxon>Termopsidae</taxon>
        <taxon>Zootermopsis</taxon>
    </lineage>
</organism>